<organism evidence="1 2">
    <name type="scientific">Microbispora amethystogenes</name>
    <dbReference type="NCBI Taxonomy" id="1427754"/>
    <lineage>
        <taxon>Bacteria</taxon>
        <taxon>Bacillati</taxon>
        <taxon>Actinomycetota</taxon>
        <taxon>Actinomycetes</taxon>
        <taxon>Streptosporangiales</taxon>
        <taxon>Streptosporangiaceae</taxon>
        <taxon>Microbispora</taxon>
    </lineage>
</organism>
<keyword evidence="2" id="KW-1185">Reference proteome</keyword>
<dbReference type="Proteomes" id="UP000651728">
    <property type="component" value="Unassembled WGS sequence"/>
</dbReference>
<accession>A0ABQ4FIJ0</accession>
<name>A0ABQ4FIJ0_9ACTN</name>
<comment type="caution">
    <text evidence="1">The sequence shown here is derived from an EMBL/GenBank/DDBJ whole genome shotgun (WGS) entry which is preliminary data.</text>
</comment>
<protein>
    <submittedName>
        <fullName evidence="1">Uncharacterized protein</fullName>
    </submittedName>
</protein>
<gene>
    <name evidence="1" type="ORF">Mam01_47480</name>
</gene>
<sequence length="60" mass="6822">MVRRVGRIAPHQRRVHGAHEAHYAPIVSIYLSTYLVVRCRLRKEVLIGAVKADIEGESRS</sequence>
<dbReference type="EMBL" id="BOOB01000037">
    <property type="protein sequence ID" value="GIH34584.1"/>
    <property type="molecule type" value="Genomic_DNA"/>
</dbReference>
<evidence type="ECO:0000313" key="2">
    <source>
        <dbReference type="Proteomes" id="UP000651728"/>
    </source>
</evidence>
<evidence type="ECO:0000313" key="1">
    <source>
        <dbReference type="EMBL" id="GIH34584.1"/>
    </source>
</evidence>
<proteinExistence type="predicted"/>
<reference evidence="1 2" key="1">
    <citation type="submission" date="2021-01" db="EMBL/GenBank/DDBJ databases">
        <title>Whole genome shotgun sequence of Microbispora amethystogenes NBRC 101907.</title>
        <authorList>
            <person name="Komaki H."/>
            <person name="Tamura T."/>
        </authorList>
    </citation>
    <scope>NUCLEOTIDE SEQUENCE [LARGE SCALE GENOMIC DNA]</scope>
    <source>
        <strain evidence="1 2">NBRC 101907</strain>
    </source>
</reference>